<dbReference type="Pfam" id="PF12776">
    <property type="entry name" value="Myb_DNA-bind_3"/>
    <property type="match status" value="1"/>
</dbReference>
<dbReference type="Gramene" id="PRQ20736">
    <property type="protein sequence ID" value="PRQ20736"/>
    <property type="gene ID" value="RchiOBHm_Chr7g0231381"/>
</dbReference>
<feature type="compositionally biased region" description="Polar residues" evidence="1">
    <location>
        <begin position="187"/>
        <end position="204"/>
    </location>
</feature>
<organism evidence="3 4">
    <name type="scientific">Rosa chinensis</name>
    <name type="common">China rose</name>
    <dbReference type="NCBI Taxonomy" id="74649"/>
    <lineage>
        <taxon>Eukaryota</taxon>
        <taxon>Viridiplantae</taxon>
        <taxon>Streptophyta</taxon>
        <taxon>Embryophyta</taxon>
        <taxon>Tracheophyta</taxon>
        <taxon>Spermatophyta</taxon>
        <taxon>Magnoliopsida</taxon>
        <taxon>eudicotyledons</taxon>
        <taxon>Gunneridae</taxon>
        <taxon>Pentapetalae</taxon>
        <taxon>rosids</taxon>
        <taxon>fabids</taxon>
        <taxon>Rosales</taxon>
        <taxon>Rosaceae</taxon>
        <taxon>Rosoideae</taxon>
        <taxon>Rosoideae incertae sedis</taxon>
        <taxon>Rosa</taxon>
    </lineage>
</organism>
<protein>
    <submittedName>
        <fullName evidence="3">Putative Myb/SANT-like domain-containing protein</fullName>
    </submittedName>
</protein>
<feature type="domain" description="Myb/SANT-like" evidence="2">
    <location>
        <begin position="35"/>
        <end position="132"/>
    </location>
</feature>
<comment type="caution">
    <text evidence="3">The sequence shown here is derived from an EMBL/GenBank/DDBJ whole genome shotgun (WGS) entry which is preliminary data.</text>
</comment>
<feature type="region of interest" description="Disordered" evidence="1">
    <location>
        <begin position="184"/>
        <end position="216"/>
    </location>
</feature>
<sequence>MKSKGMEKSQSLVPVSNFNIKGKVKGTGTSRAYLSWNKEMDDVLAKVLYDQMNAGHKTDGDWKPQAYQAVVDKLNATWQLGLTKLNVKNRLKAWKRHYAIITDIRSQSGLVWDEEKKMVPITAENLEIWNAYVESHPNAKGYQNKSIKNWDDIAILCGRDRATGEGAEDVGDAEETMEFEAEENESHVTPNSYASTHAATSTCDSHPPNKKKKKDPLAQAIGDVANTLKEFMAAQVSTQLKGEDVHEVVSKVANLSKLQVFKAVRILMSGNPEEFSLLKSLNDAEKSEWIKMLIWQSEGMLVPTFSHVSTIGSAHMFLHKF</sequence>
<evidence type="ECO:0000313" key="4">
    <source>
        <dbReference type="Proteomes" id="UP000238479"/>
    </source>
</evidence>
<dbReference type="Proteomes" id="UP000238479">
    <property type="component" value="Chromosome 7"/>
</dbReference>
<reference evidence="3 4" key="1">
    <citation type="journal article" date="2018" name="Nat. Genet.">
        <title>The Rosa genome provides new insights in the design of modern roses.</title>
        <authorList>
            <person name="Bendahmane M."/>
        </authorList>
    </citation>
    <scope>NUCLEOTIDE SEQUENCE [LARGE SCALE GENOMIC DNA]</scope>
    <source>
        <strain evidence="4">cv. Old Blush</strain>
    </source>
</reference>
<proteinExistence type="predicted"/>
<evidence type="ECO:0000256" key="1">
    <source>
        <dbReference type="SAM" id="MobiDB-lite"/>
    </source>
</evidence>
<gene>
    <name evidence="3" type="ORF">RchiOBHm_Chr7g0231381</name>
</gene>
<dbReference type="PANTHER" id="PTHR46929">
    <property type="entry name" value="EXPRESSED PROTEIN"/>
    <property type="match status" value="1"/>
</dbReference>
<accession>A0A2P6PFM5</accession>
<dbReference type="PANTHER" id="PTHR46929:SF3">
    <property type="entry name" value="MYB_SANT-LIKE DOMAIN-CONTAINING PROTEIN"/>
    <property type="match status" value="1"/>
</dbReference>
<dbReference type="InterPro" id="IPR024752">
    <property type="entry name" value="Myb/SANT-like_dom"/>
</dbReference>
<keyword evidence="4" id="KW-1185">Reference proteome</keyword>
<dbReference type="OMA" id="KSEWIKM"/>
<dbReference type="AlphaFoldDB" id="A0A2P6PFM5"/>
<name>A0A2P6PFM5_ROSCH</name>
<evidence type="ECO:0000259" key="2">
    <source>
        <dbReference type="Pfam" id="PF12776"/>
    </source>
</evidence>
<dbReference type="EMBL" id="PDCK01000045">
    <property type="protein sequence ID" value="PRQ20736.1"/>
    <property type="molecule type" value="Genomic_DNA"/>
</dbReference>
<evidence type="ECO:0000313" key="3">
    <source>
        <dbReference type="EMBL" id="PRQ20736.1"/>
    </source>
</evidence>